<proteinExistence type="predicted"/>
<dbReference type="AlphaFoldDB" id="A0A4Z2E2T0"/>
<comment type="caution">
    <text evidence="1">The sequence shown here is derived from an EMBL/GenBank/DDBJ whole genome shotgun (WGS) entry which is preliminary data.</text>
</comment>
<name>A0A4Z2E2T0_9TELE</name>
<reference evidence="1 2" key="1">
    <citation type="submission" date="2019-03" db="EMBL/GenBank/DDBJ databases">
        <title>First draft genome of Liparis tanakae, snailfish: a comprehensive survey of snailfish specific genes.</title>
        <authorList>
            <person name="Kim W."/>
            <person name="Song I."/>
            <person name="Jeong J.-H."/>
            <person name="Kim D."/>
            <person name="Kim S."/>
            <person name="Ryu S."/>
            <person name="Song J.Y."/>
            <person name="Lee S.K."/>
        </authorList>
    </citation>
    <scope>NUCLEOTIDE SEQUENCE [LARGE SCALE GENOMIC DNA]</scope>
    <source>
        <tissue evidence="1">Muscle</tissue>
    </source>
</reference>
<gene>
    <name evidence="1" type="ORF">EYF80_067203</name>
</gene>
<evidence type="ECO:0000313" key="1">
    <source>
        <dbReference type="EMBL" id="TNN22682.1"/>
    </source>
</evidence>
<protein>
    <submittedName>
        <fullName evidence="1">Uncharacterized protein</fullName>
    </submittedName>
</protein>
<evidence type="ECO:0000313" key="2">
    <source>
        <dbReference type="Proteomes" id="UP000314294"/>
    </source>
</evidence>
<keyword evidence="2" id="KW-1185">Reference proteome</keyword>
<organism evidence="1 2">
    <name type="scientific">Liparis tanakae</name>
    <name type="common">Tanaka's snailfish</name>
    <dbReference type="NCBI Taxonomy" id="230148"/>
    <lineage>
        <taxon>Eukaryota</taxon>
        <taxon>Metazoa</taxon>
        <taxon>Chordata</taxon>
        <taxon>Craniata</taxon>
        <taxon>Vertebrata</taxon>
        <taxon>Euteleostomi</taxon>
        <taxon>Actinopterygii</taxon>
        <taxon>Neopterygii</taxon>
        <taxon>Teleostei</taxon>
        <taxon>Neoteleostei</taxon>
        <taxon>Acanthomorphata</taxon>
        <taxon>Eupercaria</taxon>
        <taxon>Perciformes</taxon>
        <taxon>Cottioidei</taxon>
        <taxon>Cottales</taxon>
        <taxon>Liparidae</taxon>
        <taxon>Liparis</taxon>
    </lineage>
</organism>
<dbReference type="Proteomes" id="UP000314294">
    <property type="component" value="Unassembled WGS sequence"/>
</dbReference>
<sequence length="63" mass="6714">MHSGAKAAQSGAALIRTRVSVLNSDLGRVGSDPQAVQEVLEVLEVLTVLEVLMVLEVLEVQFP</sequence>
<dbReference type="EMBL" id="SRLO01021431">
    <property type="protein sequence ID" value="TNN22682.1"/>
    <property type="molecule type" value="Genomic_DNA"/>
</dbReference>
<accession>A0A4Z2E2T0</accession>